<organism evidence="9 10">
    <name type="scientific">Caballeronia calidae</name>
    <dbReference type="NCBI Taxonomy" id="1777139"/>
    <lineage>
        <taxon>Bacteria</taxon>
        <taxon>Pseudomonadati</taxon>
        <taxon>Pseudomonadota</taxon>
        <taxon>Betaproteobacteria</taxon>
        <taxon>Burkholderiales</taxon>
        <taxon>Burkholderiaceae</taxon>
        <taxon>Caballeronia</taxon>
    </lineage>
</organism>
<dbReference type="Proteomes" id="UP000071859">
    <property type="component" value="Unassembled WGS sequence"/>
</dbReference>
<protein>
    <submittedName>
        <fullName evidence="9">Radical SAM family protein</fullName>
    </submittedName>
</protein>
<dbReference type="SFLD" id="SFLDS00029">
    <property type="entry name" value="Radical_SAM"/>
    <property type="match status" value="1"/>
</dbReference>
<evidence type="ECO:0000259" key="8">
    <source>
        <dbReference type="PROSITE" id="PS51918"/>
    </source>
</evidence>
<comment type="similarity">
    <text evidence="7">Belongs to the radical SAM superfamily. Anaerobic sulfatase-maturating enzyme family.</text>
</comment>
<keyword evidence="2" id="KW-0004">4Fe-4S</keyword>
<comment type="caution">
    <text evidence="9">The sequence shown here is derived from an EMBL/GenBank/DDBJ whole genome shotgun (WGS) entry which is preliminary data.</text>
</comment>
<keyword evidence="4" id="KW-0479">Metal-binding</keyword>
<accession>A0A158B1V2</accession>
<dbReference type="InterPro" id="IPR023867">
    <property type="entry name" value="Sulphatase_maturase_rSAM"/>
</dbReference>
<evidence type="ECO:0000313" key="9">
    <source>
        <dbReference type="EMBL" id="SAK63983.1"/>
    </source>
</evidence>
<evidence type="ECO:0000256" key="2">
    <source>
        <dbReference type="ARBA" id="ARBA00022485"/>
    </source>
</evidence>
<dbReference type="InterPro" id="IPR034491">
    <property type="entry name" value="Anaerob_Ser_sulfatase-maturase"/>
</dbReference>
<dbReference type="GO" id="GO:0046872">
    <property type="term" value="F:metal ion binding"/>
    <property type="evidence" value="ECO:0007669"/>
    <property type="project" value="UniProtKB-KW"/>
</dbReference>
<dbReference type="InterPro" id="IPR023885">
    <property type="entry name" value="4Fe4S-binding_SPASM_dom"/>
</dbReference>
<dbReference type="GO" id="GO:0016491">
    <property type="term" value="F:oxidoreductase activity"/>
    <property type="evidence" value="ECO:0007669"/>
    <property type="project" value="InterPro"/>
</dbReference>
<dbReference type="Pfam" id="PF04055">
    <property type="entry name" value="Radical_SAM"/>
    <property type="match status" value="1"/>
</dbReference>
<feature type="domain" description="Radical SAM core" evidence="8">
    <location>
        <begin position="26"/>
        <end position="262"/>
    </location>
</feature>
<evidence type="ECO:0000256" key="3">
    <source>
        <dbReference type="ARBA" id="ARBA00022691"/>
    </source>
</evidence>
<dbReference type="EMBL" id="FCOX02000008">
    <property type="protein sequence ID" value="SAK63983.1"/>
    <property type="molecule type" value="Genomic_DNA"/>
</dbReference>
<dbReference type="NCBIfam" id="TIGR04085">
    <property type="entry name" value="rSAM_more_4Fe4S"/>
    <property type="match status" value="1"/>
</dbReference>
<dbReference type="InterPro" id="IPR013785">
    <property type="entry name" value="Aldolase_TIM"/>
</dbReference>
<evidence type="ECO:0000256" key="1">
    <source>
        <dbReference type="ARBA" id="ARBA00001966"/>
    </source>
</evidence>
<dbReference type="Pfam" id="PF13186">
    <property type="entry name" value="SPASM"/>
    <property type="match status" value="1"/>
</dbReference>
<proteinExistence type="inferred from homology"/>
<dbReference type="SFLD" id="SFLDG01072">
    <property type="entry name" value="dehydrogenase_like"/>
    <property type="match status" value="1"/>
</dbReference>
<name>A0A158B1V2_9BURK</name>
<dbReference type="PANTHER" id="PTHR43273">
    <property type="entry name" value="ANAEROBIC SULFATASE-MATURATING ENZYME HOMOLOG ASLB-RELATED"/>
    <property type="match status" value="1"/>
</dbReference>
<dbReference type="SFLD" id="SFLDG01067">
    <property type="entry name" value="SPASM/twitch_domain_containing"/>
    <property type="match status" value="1"/>
</dbReference>
<evidence type="ECO:0000313" key="10">
    <source>
        <dbReference type="Proteomes" id="UP000071859"/>
    </source>
</evidence>
<evidence type="ECO:0000256" key="6">
    <source>
        <dbReference type="ARBA" id="ARBA00023014"/>
    </source>
</evidence>
<comment type="cofactor">
    <cofactor evidence="1">
        <name>[4Fe-4S] cluster</name>
        <dbReference type="ChEBI" id="CHEBI:49883"/>
    </cofactor>
</comment>
<keyword evidence="5" id="KW-0408">Iron</keyword>
<dbReference type="PANTHER" id="PTHR43273:SF3">
    <property type="entry name" value="ANAEROBIC SULFATASE-MATURATING ENZYME HOMOLOG ASLB-RELATED"/>
    <property type="match status" value="1"/>
</dbReference>
<sequence length="439" mass="50003">MKHSTVIPLIPLPTSRGDIGAPLSGARFKRRFHVMAKPTGSACNLDCTYCFYLHKEQLLEQRRGRFMNEATLETFIRQYIEAQDGDSIVFSWQGGEPTLMGLDFFRKVVELQQKYKSATQRIENNLQTNGTALDDEWCTFLKQHDWLVGLSVDGPRELHDVYRVSRSGKPTFDNVMRGVECIHRHGVQFNALTVVNRINARRPIDVYRFLTRELGATYLQFNPCVEPTSFRQTAPQFWDEAAIPVTGTDRAKPGAEGSVVTDWSVDPDDWGYFLSRTFDEWYREDLGRVLVNLFETAVAQTMGLPSQLCITAPFCGKGLAMEHDGRVYSCDHYVYPEYELSDIFTHPLNEIAFSERQKAFGFAKKETLPKYCRECSHLNLCWGECPKNRIVRAPDGEAGLNYLCPGIRRFHAHAGPRIRQIARSIQPAPRPPSVPSNLP</sequence>
<keyword evidence="10" id="KW-1185">Reference proteome</keyword>
<dbReference type="InterPro" id="IPR047207">
    <property type="entry name" value="SPASM_anSME"/>
</dbReference>
<dbReference type="PROSITE" id="PS51918">
    <property type="entry name" value="RADICAL_SAM"/>
    <property type="match status" value="1"/>
</dbReference>
<dbReference type="OrthoDB" id="308557at2"/>
<dbReference type="SFLD" id="SFLDG01386">
    <property type="entry name" value="main_SPASM_domain-containing"/>
    <property type="match status" value="1"/>
</dbReference>
<evidence type="ECO:0000256" key="7">
    <source>
        <dbReference type="ARBA" id="ARBA00023601"/>
    </source>
</evidence>
<dbReference type="Gene3D" id="3.20.20.70">
    <property type="entry name" value="Aldolase class I"/>
    <property type="match status" value="1"/>
</dbReference>
<evidence type="ECO:0000256" key="4">
    <source>
        <dbReference type="ARBA" id="ARBA00022723"/>
    </source>
</evidence>
<dbReference type="NCBIfam" id="TIGR03942">
    <property type="entry name" value="sulfatase_rSAM"/>
    <property type="match status" value="1"/>
</dbReference>
<dbReference type="GO" id="GO:0051539">
    <property type="term" value="F:4 iron, 4 sulfur cluster binding"/>
    <property type="evidence" value="ECO:0007669"/>
    <property type="project" value="UniProtKB-KW"/>
</dbReference>
<dbReference type="SUPFAM" id="SSF102114">
    <property type="entry name" value="Radical SAM enzymes"/>
    <property type="match status" value="1"/>
</dbReference>
<dbReference type="SFLD" id="SFLDF00285">
    <property type="entry name" value="anaerobic_Ser-type_sulfatase-m"/>
    <property type="match status" value="1"/>
</dbReference>
<dbReference type="RefSeq" id="WP_062604569.1">
    <property type="nucleotide sequence ID" value="NZ_FCOX02000008.1"/>
</dbReference>
<dbReference type="AlphaFoldDB" id="A0A158B1V2"/>
<dbReference type="SFLD" id="SFLDG01384">
    <property type="entry name" value="thioether_bond_formation_requi"/>
    <property type="match status" value="1"/>
</dbReference>
<dbReference type="CDD" id="cd01335">
    <property type="entry name" value="Radical_SAM"/>
    <property type="match status" value="1"/>
</dbReference>
<evidence type="ECO:0000256" key="5">
    <source>
        <dbReference type="ARBA" id="ARBA00023004"/>
    </source>
</evidence>
<dbReference type="InterPro" id="IPR007197">
    <property type="entry name" value="rSAM"/>
</dbReference>
<dbReference type="CDD" id="cd21120">
    <property type="entry name" value="SPASM_anSME"/>
    <property type="match status" value="1"/>
</dbReference>
<keyword evidence="3" id="KW-0949">S-adenosyl-L-methionine</keyword>
<dbReference type="InterPro" id="IPR058240">
    <property type="entry name" value="rSAM_sf"/>
</dbReference>
<gene>
    <name evidence="9" type="ORF">AWB78_02211</name>
</gene>
<reference evidence="9" key="1">
    <citation type="submission" date="2016-01" db="EMBL/GenBank/DDBJ databases">
        <authorList>
            <person name="Peeters C."/>
        </authorList>
    </citation>
    <scope>NUCLEOTIDE SEQUENCE</scope>
    <source>
        <strain evidence="9">LMG 29321</strain>
    </source>
</reference>
<keyword evidence="6" id="KW-0411">Iron-sulfur</keyword>